<dbReference type="PANTHER" id="PTHR46018">
    <property type="entry name" value="ZINC PHOSPHODIESTERASE ELAC PROTEIN 1"/>
    <property type="match status" value="1"/>
</dbReference>
<evidence type="ECO:0000259" key="2">
    <source>
        <dbReference type="SMART" id="SM00849"/>
    </source>
</evidence>
<comment type="caution">
    <text evidence="3">The sequence shown here is derived from an EMBL/GenBank/DDBJ whole genome shotgun (WGS) entry which is preliminary data.</text>
</comment>
<dbReference type="OrthoDB" id="9803916at2"/>
<dbReference type="PANTHER" id="PTHR46018:SF2">
    <property type="entry name" value="ZINC PHOSPHODIESTERASE ELAC PROTEIN 1"/>
    <property type="match status" value="1"/>
</dbReference>
<sequence length="284" mass="30931">MARVTLLGTKGGPAIYPTENLRLPTSCLLEMAGRSIVVDCGLGVTRGIVNAGHSLKSLNTIVITHLHSDHYLELGPLLHTAWTAGLQTPVTIWGPKGLDVYWQAFLASMAFDIELRIDDEGRVDLASLVTINALEEGETMLGDLSMRSILNCHPPIEESYALRFSDGEKSIVLSGDTAPFERFKEFVRGADVLVHEAMMSEGVERLAARIGNGARLKEHLFASHTDALDVGKLAKDCQVPVLALNHLVPVDDPLITEETWAETVRSSGFDGDLYVGRDGQVIEF</sequence>
<dbReference type="SUPFAM" id="SSF56281">
    <property type="entry name" value="Metallo-hydrolase/oxidoreductase"/>
    <property type="match status" value="1"/>
</dbReference>
<dbReference type="Proteomes" id="UP000038011">
    <property type="component" value="Unassembled WGS sequence"/>
</dbReference>
<dbReference type="PATRIC" id="fig|1514904.3.peg.55"/>
<dbReference type="SMART" id="SM00849">
    <property type="entry name" value="Lactamase_B"/>
    <property type="match status" value="1"/>
</dbReference>
<keyword evidence="1 3" id="KW-0378">Hydrolase</keyword>
<reference evidence="3 4" key="1">
    <citation type="submission" date="2015-01" db="EMBL/GenBank/DDBJ databases">
        <title>Ahrensia donghaiensis sp. nov., a novel dimethylsulphoniopropionate-cleavage bacterium isolated from seawater and emended descriptions of the genus Ahrensia and Ahrensia kielensis.</title>
        <authorList>
            <person name="Liu J."/>
        </authorList>
    </citation>
    <scope>NUCLEOTIDE SEQUENCE [LARGE SCALE GENOMIC DNA]</scope>
    <source>
        <strain evidence="3 4">LZD062</strain>
    </source>
</reference>
<evidence type="ECO:0000313" key="3">
    <source>
        <dbReference type="EMBL" id="KPB02761.1"/>
    </source>
</evidence>
<evidence type="ECO:0000313" key="4">
    <source>
        <dbReference type="Proteomes" id="UP000038011"/>
    </source>
</evidence>
<dbReference type="STRING" id="1514904.SU32_00270"/>
<keyword evidence="4" id="KW-1185">Reference proteome</keyword>
<dbReference type="GO" id="GO:0042781">
    <property type="term" value="F:3'-tRNA processing endoribonuclease activity"/>
    <property type="evidence" value="ECO:0007669"/>
    <property type="project" value="TreeGrafter"/>
</dbReference>
<dbReference type="InterPro" id="IPR001279">
    <property type="entry name" value="Metallo-B-lactamas"/>
</dbReference>
<dbReference type="RefSeq" id="WP_053997317.1">
    <property type="nucleotide sequence ID" value="NZ_JXMU01000001.1"/>
</dbReference>
<feature type="domain" description="Metallo-beta-lactamase" evidence="2">
    <location>
        <begin position="23"/>
        <end position="224"/>
    </location>
</feature>
<dbReference type="InterPro" id="IPR036866">
    <property type="entry name" value="RibonucZ/Hydroxyglut_hydro"/>
</dbReference>
<dbReference type="InterPro" id="IPR044094">
    <property type="entry name" value="AtsA-like_MBL-fold"/>
</dbReference>
<gene>
    <name evidence="3" type="ORF">SU32_00270</name>
</gene>
<name>A0A0N0VM66_9HYPH</name>
<dbReference type="Gene3D" id="3.60.15.10">
    <property type="entry name" value="Ribonuclease Z/Hydroxyacylglutathione hydrolase-like"/>
    <property type="match status" value="1"/>
</dbReference>
<dbReference type="EMBL" id="JXMU01000001">
    <property type="protein sequence ID" value="KPB02761.1"/>
    <property type="molecule type" value="Genomic_DNA"/>
</dbReference>
<organism evidence="3 4">
    <name type="scientific">Ahrensia marina</name>
    <dbReference type="NCBI Taxonomy" id="1514904"/>
    <lineage>
        <taxon>Bacteria</taxon>
        <taxon>Pseudomonadati</taxon>
        <taxon>Pseudomonadota</taxon>
        <taxon>Alphaproteobacteria</taxon>
        <taxon>Hyphomicrobiales</taxon>
        <taxon>Ahrensiaceae</taxon>
        <taxon>Ahrensia</taxon>
    </lineage>
</organism>
<protein>
    <submittedName>
        <fullName evidence="3">Hydrolase</fullName>
    </submittedName>
</protein>
<dbReference type="CDD" id="cd07719">
    <property type="entry name" value="arylsulfatase_AtsA-like_MBL-fold"/>
    <property type="match status" value="1"/>
</dbReference>
<proteinExistence type="predicted"/>
<accession>A0A0N0VM66</accession>
<dbReference type="AlphaFoldDB" id="A0A0N0VM66"/>
<dbReference type="Pfam" id="PF23023">
    <property type="entry name" value="Anti-Pycsar_Apyc1"/>
    <property type="match status" value="1"/>
</dbReference>
<evidence type="ECO:0000256" key="1">
    <source>
        <dbReference type="ARBA" id="ARBA00022801"/>
    </source>
</evidence>